<dbReference type="AlphaFoldDB" id="A0A285ICZ3"/>
<keyword evidence="1 2" id="KW-0808">Transferase</keyword>
<evidence type="ECO:0000313" key="3">
    <source>
        <dbReference type="Proteomes" id="UP000219353"/>
    </source>
</evidence>
<sequence>MNKDFFEHKAAVYESDDNRVSNVDSIANTIIKNIKLDRTMHLMDFGSGTGLLLERIAPYVNKITAVDISAAMNEQLAKKQARIACDVEIMPVDLSVTVISGKFDGIISSMTMHHVHDINAMFIKFYALLNNGGFIAISDLDTEDGSFHTEETGVYHLGFDRQAIALAAQQAGFLDVNTEDASVVHKPHGQYPVFLLTAKKK</sequence>
<dbReference type="CDD" id="cd02440">
    <property type="entry name" value="AdoMet_MTases"/>
    <property type="match status" value="1"/>
</dbReference>
<name>A0A285ICZ3_9GAMM</name>
<keyword evidence="2" id="KW-0489">Methyltransferase</keyword>
<evidence type="ECO:0000256" key="1">
    <source>
        <dbReference type="ARBA" id="ARBA00022679"/>
    </source>
</evidence>
<dbReference type="SUPFAM" id="SSF53335">
    <property type="entry name" value="S-adenosyl-L-methionine-dependent methyltransferases"/>
    <property type="match status" value="1"/>
</dbReference>
<dbReference type="EMBL" id="OBEB01000001">
    <property type="protein sequence ID" value="SNY45849.1"/>
    <property type="molecule type" value="Genomic_DNA"/>
</dbReference>
<organism evidence="2 3">
    <name type="scientific">Arsukibacterium tuosuense</name>
    <dbReference type="NCBI Taxonomy" id="1323745"/>
    <lineage>
        <taxon>Bacteria</taxon>
        <taxon>Pseudomonadati</taxon>
        <taxon>Pseudomonadota</taxon>
        <taxon>Gammaproteobacteria</taxon>
        <taxon>Chromatiales</taxon>
        <taxon>Chromatiaceae</taxon>
        <taxon>Arsukibacterium</taxon>
    </lineage>
</organism>
<evidence type="ECO:0000313" key="2">
    <source>
        <dbReference type="EMBL" id="SNY45849.1"/>
    </source>
</evidence>
<accession>A0A285ICZ3</accession>
<proteinExistence type="predicted"/>
<dbReference type="GO" id="GO:0008168">
    <property type="term" value="F:methyltransferase activity"/>
    <property type="evidence" value="ECO:0007669"/>
    <property type="project" value="UniProtKB-KW"/>
</dbReference>
<dbReference type="OrthoDB" id="9791837at2"/>
<protein>
    <submittedName>
        <fullName evidence="2">Methyltransferase domain-containing protein</fullName>
    </submittedName>
</protein>
<dbReference type="Gene3D" id="3.40.50.150">
    <property type="entry name" value="Vaccinia Virus protein VP39"/>
    <property type="match status" value="1"/>
</dbReference>
<dbReference type="PANTHER" id="PTHR43861">
    <property type="entry name" value="TRANS-ACONITATE 2-METHYLTRANSFERASE-RELATED"/>
    <property type="match status" value="1"/>
</dbReference>
<gene>
    <name evidence="2" type="ORF">SAMN06297280_0971</name>
</gene>
<keyword evidence="3" id="KW-1185">Reference proteome</keyword>
<dbReference type="Proteomes" id="UP000219353">
    <property type="component" value="Unassembled WGS sequence"/>
</dbReference>
<dbReference type="Pfam" id="PF13489">
    <property type="entry name" value="Methyltransf_23"/>
    <property type="match status" value="1"/>
</dbReference>
<dbReference type="GO" id="GO:0032259">
    <property type="term" value="P:methylation"/>
    <property type="evidence" value="ECO:0007669"/>
    <property type="project" value="UniProtKB-KW"/>
</dbReference>
<dbReference type="PANTHER" id="PTHR43861:SF3">
    <property type="entry name" value="PUTATIVE (AFU_ORTHOLOGUE AFUA_2G14390)-RELATED"/>
    <property type="match status" value="1"/>
</dbReference>
<reference evidence="3" key="1">
    <citation type="submission" date="2017-09" db="EMBL/GenBank/DDBJ databases">
        <authorList>
            <person name="Varghese N."/>
            <person name="Submissions S."/>
        </authorList>
    </citation>
    <scope>NUCLEOTIDE SEQUENCE [LARGE SCALE GENOMIC DNA]</scope>
    <source>
        <strain evidence="3">CGMCC 1.12461</strain>
    </source>
</reference>
<dbReference type="RefSeq" id="WP_097110171.1">
    <property type="nucleotide sequence ID" value="NZ_OBEB01000001.1"/>
</dbReference>
<dbReference type="InterPro" id="IPR029063">
    <property type="entry name" value="SAM-dependent_MTases_sf"/>
</dbReference>